<name>A0A1V5SZR8_9BACT</name>
<evidence type="ECO:0000313" key="7">
    <source>
        <dbReference type="EMBL" id="OQA60027.1"/>
    </source>
</evidence>
<reference evidence="7" key="1">
    <citation type="submission" date="2017-02" db="EMBL/GenBank/DDBJ databases">
        <title>Delving into the versatile metabolic prowess of the omnipresent phylum Bacteroidetes.</title>
        <authorList>
            <person name="Nobu M.K."/>
            <person name="Mei R."/>
            <person name="Narihiro T."/>
            <person name="Kuroda K."/>
            <person name="Liu W.-T."/>
        </authorList>
    </citation>
    <scope>NUCLEOTIDE SEQUENCE</scope>
    <source>
        <strain evidence="7">ADurb.Bin276</strain>
    </source>
</reference>
<dbReference type="SUPFAM" id="SSF52540">
    <property type="entry name" value="P-loop containing nucleoside triphosphate hydrolases"/>
    <property type="match status" value="1"/>
</dbReference>
<dbReference type="Proteomes" id="UP000485569">
    <property type="component" value="Unassembled WGS sequence"/>
</dbReference>
<evidence type="ECO:0000256" key="3">
    <source>
        <dbReference type="ARBA" id="ARBA00022741"/>
    </source>
</evidence>
<dbReference type="Pfam" id="PF00005">
    <property type="entry name" value="ABC_tran"/>
    <property type="match status" value="1"/>
</dbReference>
<dbReference type="EMBL" id="MWBQ01000042">
    <property type="protein sequence ID" value="OQA60027.1"/>
    <property type="molecule type" value="Genomic_DNA"/>
</dbReference>
<organism evidence="7">
    <name type="scientific">Candidatus Atribacter allofermentans</name>
    <dbReference type="NCBI Taxonomy" id="1852833"/>
    <lineage>
        <taxon>Bacteria</taxon>
        <taxon>Pseudomonadati</taxon>
        <taxon>Atribacterota</taxon>
        <taxon>Atribacteria</taxon>
        <taxon>Atribacterales</taxon>
        <taxon>Atribacteraceae</taxon>
        <taxon>Atribacter</taxon>
    </lineage>
</organism>
<evidence type="ECO:0000259" key="6">
    <source>
        <dbReference type="PROSITE" id="PS50893"/>
    </source>
</evidence>
<dbReference type="SMART" id="SM00382">
    <property type="entry name" value="AAA"/>
    <property type="match status" value="1"/>
</dbReference>
<evidence type="ECO:0000256" key="2">
    <source>
        <dbReference type="ARBA" id="ARBA00022448"/>
    </source>
</evidence>
<comment type="similarity">
    <text evidence="1">Belongs to the ABC transporter superfamily.</text>
</comment>
<dbReference type="GO" id="GO:0005524">
    <property type="term" value="F:ATP binding"/>
    <property type="evidence" value="ECO:0007669"/>
    <property type="project" value="UniProtKB-KW"/>
</dbReference>
<keyword evidence="4 7" id="KW-0067">ATP-binding</keyword>
<dbReference type="CDD" id="cd03224">
    <property type="entry name" value="ABC_TM1139_LivF_branched"/>
    <property type="match status" value="1"/>
</dbReference>
<keyword evidence="2" id="KW-0813">Transport</keyword>
<dbReference type="InterPro" id="IPR003593">
    <property type="entry name" value="AAA+_ATPase"/>
</dbReference>
<dbReference type="AlphaFoldDB" id="A0A1V5SZR8"/>
<keyword evidence="5" id="KW-0029">Amino-acid transport</keyword>
<dbReference type="GO" id="GO:0015658">
    <property type="term" value="F:branched-chain amino acid transmembrane transporter activity"/>
    <property type="evidence" value="ECO:0007669"/>
    <property type="project" value="TreeGrafter"/>
</dbReference>
<dbReference type="PROSITE" id="PS00211">
    <property type="entry name" value="ABC_TRANSPORTER_1"/>
    <property type="match status" value="1"/>
</dbReference>
<gene>
    <name evidence="7" type="primary">livF_2</name>
    <name evidence="7" type="ORF">BWY41_00725</name>
</gene>
<dbReference type="PANTHER" id="PTHR43820:SF4">
    <property type="entry name" value="HIGH-AFFINITY BRANCHED-CHAIN AMINO ACID TRANSPORT ATP-BINDING PROTEIN LIVF"/>
    <property type="match status" value="1"/>
</dbReference>
<accession>A0A1V5SZR8</accession>
<dbReference type="InterPro" id="IPR003439">
    <property type="entry name" value="ABC_transporter-like_ATP-bd"/>
</dbReference>
<dbReference type="GO" id="GO:0016887">
    <property type="term" value="F:ATP hydrolysis activity"/>
    <property type="evidence" value="ECO:0007669"/>
    <property type="project" value="InterPro"/>
</dbReference>
<dbReference type="InterPro" id="IPR027417">
    <property type="entry name" value="P-loop_NTPase"/>
</dbReference>
<feature type="domain" description="ABC transporter" evidence="6">
    <location>
        <begin position="5"/>
        <end position="241"/>
    </location>
</feature>
<dbReference type="PROSITE" id="PS50893">
    <property type="entry name" value="ABC_TRANSPORTER_2"/>
    <property type="match status" value="1"/>
</dbReference>
<dbReference type="PANTHER" id="PTHR43820">
    <property type="entry name" value="HIGH-AFFINITY BRANCHED-CHAIN AMINO ACID TRANSPORT ATP-BINDING PROTEIN LIVF"/>
    <property type="match status" value="1"/>
</dbReference>
<evidence type="ECO:0000256" key="1">
    <source>
        <dbReference type="ARBA" id="ARBA00005417"/>
    </source>
</evidence>
<protein>
    <submittedName>
        <fullName evidence="7">High-affinity branched-chain amino acid transport ATP-binding protein LivF</fullName>
    </submittedName>
</protein>
<evidence type="ECO:0000256" key="4">
    <source>
        <dbReference type="ARBA" id="ARBA00022840"/>
    </source>
</evidence>
<evidence type="ECO:0000256" key="5">
    <source>
        <dbReference type="ARBA" id="ARBA00022970"/>
    </source>
</evidence>
<sequence>MEQLLAIQNLEVSYGAVQALKGITLELNLGDIVAVLGANGAGKTTLLKAISGLIPIRSGSVLLKGKNLDTILPYQRIAYGLSHVPEGRRVFATLTVDENLNLGGYGIRNQPMGKEITKIKEWIFELFPILKERRKQLAGTLSGGEQQMLAIGRGLICKPQILLMDEPSLGLAPIIVQEIFRVIKQIHQEEKVSILLVEQNARKALSISNYAYILETGKIPIQGKPEDLKNDERIRAAYLGGNKIPRPLTRS</sequence>
<comment type="caution">
    <text evidence="7">The sequence shown here is derived from an EMBL/GenBank/DDBJ whole genome shotgun (WGS) entry which is preliminary data.</text>
</comment>
<dbReference type="InterPro" id="IPR052156">
    <property type="entry name" value="BCAA_Transport_ATP-bd_LivF"/>
</dbReference>
<dbReference type="GO" id="GO:0015807">
    <property type="term" value="P:L-amino acid transport"/>
    <property type="evidence" value="ECO:0007669"/>
    <property type="project" value="TreeGrafter"/>
</dbReference>
<dbReference type="Gene3D" id="3.40.50.300">
    <property type="entry name" value="P-loop containing nucleotide triphosphate hydrolases"/>
    <property type="match status" value="1"/>
</dbReference>
<keyword evidence="3" id="KW-0547">Nucleotide-binding</keyword>
<proteinExistence type="inferred from homology"/>
<dbReference type="InterPro" id="IPR017871">
    <property type="entry name" value="ABC_transporter-like_CS"/>
</dbReference>